<evidence type="ECO:0000313" key="3">
    <source>
        <dbReference type="Proteomes" id="UP000887159"/>
    </source>
</evidence>
<name>A0A8X6W7M3_TRICX</name>
<evidence type="ECO:0000313" key="2">
    <source>
        <dbReference type="EMBL" id="GFY29813.1"/>
    </source>
</evidence>
<dbReference type="AlphaFoldDB" id="A0A8X6W7M3"/>
<gene>
    <name evidence="2" type="ORF">TNCV_1813871</name>
</gene>
<dbReference type="Pfam" id="PF13843">
    <property type="entry name" value="DDE_Tnp_1_7"/>
    <property type="match status" value="1"/>
</dbReference>
<comment type="caution">
    <text evidence="2">The sequence shown here is derived from an EMBL/GenBank/DDBJ whole genome shotgun (WGS) entry which is preliminary data.</text>
</comment>
<dbReference type="EMBL" id="BMAU01021389">
    <property type="protein sequence ID" value="GFY29813.1"/>
    <property type="molecule type" value="Genomic_DNA"/>
</dbReference>
<accession>A0A8X6W7M3</accession>
<evidence type="ECO:0000259" key="1">
    <source>
        <dbReference type="Pfam" id="PF13843"/>
    </source>
</evidence>
<organism evidence="2 3">
    <name type="scientific">Trichonephila clavipes</name>
    <name type="common">Golden silk orbweaver</name>
    <name type="synonym">Nephila clavipes</name>
    <dbReference type="NCBI Taxonomy" id="2585209"/>
    <lineage>
        <taxon>Eukaryota</taxon>
        <taxon>Metazoa</taxon>
        <taxon>Ecdysozoa</taxon>
        <taxon>Arthropoda</taxon>
        <taxon>Chelicerata</taxon>
        <taxon>Arachnida</taxon>
        <taxon>Araneae</taxon>
        <taxon>Araneomorphae</taxon>
        <taxon>Entelegynae</taxon>
        <taxon>Araneoidea</taxon>
        <taxon>Nephilidae</taxon>
        <taxon>Trichonephila</taxon>
    </lineage>
</organism>
<keyword evidence="3" id="KW-1185">Reference proteome</keyword>
<reference evidence="2" key="1">
    <citation type="submission" date="2020-08" db="EMBL/GenBank/DDBJ databases">
        <title>Multicomponent nature underlies the extraordinary mechanical properties of spider dragline silk.</title>
        <authorList>
            <person name="Kono N."/>
            <person name="Nakamura H."/>
            <person name="Mori M."/>
            <person name="Yoshida Y."/>
            <person name="Ohtoshi R."/>
            <person name="Malay A.D."/>
            <person name="Moran D.A.P."/>
            <person name="Tomita M."/>
            <person name="Numata K."/>
            <person name="Arakawa K."/>
        </authorList>
    </citation>
    <scope>NUCLEOTIDE SEQUENCE</scope>
</reference>
<protein>
    <recommendedName>
        <fullName evidence="1">PiggyBac transposable element-derived protein domain-containing protein</fullName>
    </recommendedName>
</protein>
<proteinExistence type="predicted"/>
<dbReference type="Proteomes" id="UP000887159">
    <property type="component" value="Unassembled WGS sequence"/>
</dbReference>
<feature type="domain" description="PiggyBac transposable element-derived protein" evidence="1">
    <location>
        <begin position="2"/>
        <end position="76"/>
    </location>
</feature>
<dbReference type="InterPro" id="IPR029526">
    <property type="entry name" value="PGBD"/>
</dbReference>
<sequence>MMIQYYGHHYFKQYIGYKMWALCGNNGYCYNFDLYCGKEVVDAASTVVLSKETLGTGVVKKMLQPVTDPKSHIHFCP</sequence>